<evidence type="ECO:0000256" key="6">
    <source>
        <dbReference type="ARBA" id="ARBA00023027"/>
    </source>
</evidence>
<dbReference type="Gene3D" id="3.30.360.10">
    <property type="entry name" value="Dihydrodipicolinate Reductase, domain 2"/>
    <property type="match status" value="1"/>
</dbReference>
<dbReference type="GO" id="GO:0009089">
    <property type="term" value="P:lysine biosynthetic process via diaminopimelate"/>
    <property type="evidence" value="ECO:0007669"/>
    <property type="project" value="InterPro"/>
</dbReference>
<evidence type="ECO:0000313" key="9">
    <source>
        <dbReference type="EMBL" id="MPM60703.1"/>
    </source>
</evidence>
<reference evidence="9" key="1">
    <citation type="submission" date="2019-08" db="EMBL/GenBank/DDBJ databases">
        <authorList>
            <person name="Kucharzyk K."/>
            <person name="Murdoch R.W."/>
            <person name="Higgins S."/>
            <person name="Loffler F."/>
        </authorList>
    </citation>
    <scope>NUCLEOTIDE SEQUENCE</scope>
</reference>
<dbReference type="GO" id="GO:0008839">
    <property type="term" value="F:4-hydroxy-tetrahydrodipicolinate reductase"/>
    <property type="evidence" value="ECO:0007669"/>
    <property type="project" value="UniProtKB-EC"/>
</dbReference>
<feature type="domain" description="Dihydrodipicolinate reductase C-terminal" evidence="8">
    <location>
        <begin position="40"/>
        <end position="176"/>
    </location>
</feature>
<keyword evidence="5 9" id="KW-0560">Oxidoreductase</keyword>
<evidence type="ECO:0000259" key="8">
    <source>
        <dbReference type="Pfam" id="PF05173"/>
    </source>
</evidence>
<dbReference type="PROSITE" id="PS01298">
    <property type="entry name" value="DAPB"/>
    <property type="match status" value="1"/>
</dbReference>
<dbReference type="EC" id="1.17.1.8" evidence="9"/>
<name>A0A645BBZ9_9ZZZZ</name>
<keyword evidence="4" id="KW-0220">Diaminopimelate biosynthesis</keyword>
<dbReference type="EMBL" id="VSSQ01017935">
    <property type="protein sequence ID" value="MPM60703.1"/>
    <property type="molecule type" value="Genomic_DNA"/>
</dbReference>
<dbReference type="SUPFAM" id="SSF51735">
    <property type="entry name" value="NAD(P)-binding Rossmann-fold domains"/>
    <property type="match status" value="1"/>
</dbReference>
<evidence type="ECO:0000256" key="7">
    <source>
        <dbReference type="ARBA" id="ARBA00023154"/>
    </source>
</evidence>
<evidence type="ECO:0000256" key="4">
    <source>
        <dbReference type="ARBA" id="ARBA00022915"/>
    </source>
</evidence>
<dbReference type="InterPro" id="IPR036291">
    <property type="entry name" value="NAD(P)-bd_dom_sf"/>
</dbReference>
<sequence>MAAGCAVVIGTSALETAAKARLAELAKTGRIVWAPNMSVGVNLLFHLVGEVAAKLADYDIEIVEMHHNLKKDAPSGTAVRLGEVAAAARRLEYEKAVRHGRAGMVGARTKEEIGMHAVRGGDVVGEHTVIFATGGERLELTHKASSRDTFACGALRAVRFLSAAPAGKLYDMQDVLGLR</sequence>
<keyword evidence="2" id="KW-0028">Amino-acid biosynthesis</keyword>
<keyword evidence="6" id="KW-0520">NAD</keyword>
<dbReference type="SUPFAM" id="SSF55347">
    <property type="entry name" value="Glyceraldehyde-3-phosphate dehydrogenase-like, C-terminal domain"/>
    <property type="match status" value="1"/>
</dbReference>
<dbReference type="Gene3D" id="3.40.50.720">
    <property type="entry name" value="NAD(P)-binding Rossmann-like Domain"/>
    <property type="match status" value="1"/>
</dbReference>
<dbReference type="PANTHER" id="PTHR20836:SF0">
    <property type="entry name" value="4-HYDROXY-TETRAHYDRODIPICOLINATE REDUCTASE 1, CHLOROPLASTIC-RELATED"/>
    <property type="match status" value="1"/>
</dbReference>
<proteinExistence type="predicted"/>
<dbReference type="Pfam" id="PF05173">
    <property type="entry name" value="DapB_C"/>
    <property type="match status" value="1"/>
</dbReference>
<dbReference type="PANTHER" id="PTHR20836">
    <property type="entry name" value="DIHYDRODIPICOLINATE REDUCTASE"/>
    <property type="match status" value="1"/>
</dbReference>
<gene>
    <name evidence="9" type="primary">dapB_37</name>
    <name evidence="9" type="ORF">SDC9_107555</name>
</gene>
<dbReference type="NCBIfam" id="TIGR00036">
    <property type="entry name" value="dapB"/>
    <property type="match status" value="1"/>
</dbReference>
<dbReference type="AlphaFoldDB" id="A0A645BBZ9"/>
<dbReference type="GO" id="GO:0019877">
    <property type="term" value="P:diaminopimelate biosynthetic process"/>
    <property type="evidence" value="ECO:0007669"/>
    <property type="project" value="UniProtKB-KW"/>
</dbReference>
<accession>A0A645BBZ9</accession>
<keyword evidence="1" id="KW-0963">Cytoplasm</keyword>
<keyword evidence="3" id="KW-0521">NADP</keyword>
<protein>
    <submittedName>
        <fullName evidence="9">4-hydroxy-tetrahydrodipicolinate reductase</fullName>
        <ecNumber evidence="9">1.17.1.8</ecNumber>
    </submittedName>
</protein>
<keyword evidence="7" id="KW-0457">Lysine biosynthesis</keyword>
<dbReference type="FunFam" id="3.30.360.10:FF:000004">
    <property type="entry name" value="4-hydroxy-tetrahydrodipicolinate reductase"/>
    <property type="match status" value="1"/>
</dbReference>
<evidence type="ECO:0000256" key="5">
    <source>
        <dbReference type="ARBA" id="ARBA00023002"/>
    </source>
</evidence>
<comment type="caution">
    <text evidence="9">The sequence shown here is derived from an EMBL/GenBank/DDBJ whole genome shotgun (WGS) entry which is preliminary data.</text>
</comment>
<organism evidence="9">
    <name type="scientific">bioreactor metagenome</name>
    <dbReference type="NCBI Taxonomy" id="1076179"/>
    <lineage>
        <taxon>unclassified sequences</taxon>
        <taxon>metagenomes</taxon>
        <taxon>ecological metagenomes</taxon>
    </lineage>
</organism>
<evidence type="ECO:0000256" key="1">
    <source>
        <dbReference type="ARBA" id="ARBA00022490"/>
    </source>
</evidence>
<dbReference type="InterPro" id="IPR022664">
    <property type="entry name" value="DapB_N_CS"/>
</dbReference>
<dbReference type="InterPro" id="IPR022663">
    <property type="entry name" value="DapB_C"/>
</dbReference>
<dbReference type="GO" id="GO:0005829">
    <property type="term" value="C:cytosol"/>
    <property type="evidence" value="ECO:0007669"/>
    <property type="project" value="TreeGrafter"/>
</dbReference>
<dbReference type="InterPro" id="IPR023940">
    <property type="entry name" value="DHDPR_bac"/>
</dbReference>
<evidence type="ECO:0000256" key="2">
    <source>
        <dbReference type="ARBA" id="ARBA00022605"/>
    </source>
</evidence>
<evidence type="ECO:0000256" key="3">
    <source>
        <dbReference type="ARBA" id="ARBA00022857"/>
    </source>
</evidence>